<accession>A0AAV7P1U3</accession>
<evidence type="ECO:0000313" key="2">
    <source>
        <dbReference type="Proteomes" id="UP001066276"/>
    </source>
</evidence>
<proteinExistence type="predicted"/>
<dbReference type="Proteomes" id="UP001066276">
    <property type="component" value="Chromosome 8"/>
</dbReference>
<gene>
    <name evidence="1" type="ORF">NDU88_007321</name>
</gene>
<comment type="caution">
    <text evidence="1">The sequence shown here is derived from an EMBL/GenBank/DDBJ whole genome shotgun (WGS) entry which is preliminary data.</text>
</comment>
<sequence>MDLVCSLRSQLMPHAPSRVGMGAPVGAATSRCVASRCAPSPRCKFHLGFSGLRAPCRYVHTAAPHLSLNVAVGGRRFPTASVWGIGLSRSHLRVGELCYFYDVGPGSPHGRHLGFLELQSSLVFSSFLLVRECRHCSEFCSGDRRCWDRV</sequence>
<dbReference type="AlphaFoldDB" id="A0AAV7P1U3"/>
<name>A0AAV7P1U3_PLEWA</name>
<evidence type="ECO:0000313" key="1">
    <source>
        <dbReference type="EMBL" id="KAJ1119135.1"/>
    </source>
</evidence>
<reference evidence="1" key="1">
    <citation type="journal article" date="2022" name="bioRxiv">
        <title>Sequencing and chromosome-scale assembly of the giantPleurodeles waltlgenome.</title>
        <authorList>
            <person name="Brown T."/>
            <person name="Elewa A."/>
            <person name="Iarovenko S."/>
            <person name="Subramanian E."/>
            <person name="Araus A.J."/>
            <person name="Petzold A."/>
            <person name="Susuki M."/>
            <person name="Suzuki K.-i.T."/>
            <person name="Hayashi T."/>
            <person name="Toyoda A."/>
            <person name="Oliveira C."/>
            <person name="Osipova E."/>
            <person name="Leigh N.D."/>
            <person name="Simon A."/>
            <person name="Yun M.H."/>
        </authorList>
    </citation>
    <scope>NUCLEOTIDE SEQUENCE</scope>
    <source>
        <strain evidence="1">20211129_DDA</strain>
        <tissue evidence="1">Liver</tissue>
    </source>
</reference>
<dbReference type="EMBL" id="JANPWB010000012">
    <property type="protein sequence ID" value="KAJ1119135.1"/>
    <property type="molecule type" value="Genomic_DNA"/>
</dbReference>
<protein>
    <submittedName>
        <fullName evidence="1">Uncharacterized protein</fullName>
    </submittedName>
</protein>
<keyword evidence="2" id="KW-1185">Reference proteome</keyword>
<organism evidence="1 2">
    <name type="scientific">Pleurodeles waltl</name>
    <name type="common">Iberian ribbed newt</name>
    <dbReference type="NCBI Taxonomy" id="8319"/>
    <lineage>
        <taxon>Eukaryota</taxon>
        <taxon>Metazoa</taxon>
        <taxon>Chordata</taxon>
        <taxon>Craniata</taxon>
        <taxon>Vertebrata</taxon>
        <taxon>Euteleostomi</taxon>
        <taxon>Amphibia</taxon>
        <taxon>Batrachia</taxon>
        <taxon>Caudata</taxon>
        <taxon>Salamandroidea</taxon>
        <taxon>Salamandridae</taxon>
        <taxon>Pleurodelinae</taxon>
        <taxon>Pleurodeles</taxon>
    </lineage>
</organism>